<feature type="non-terminal residue" evidence="6">
    <location>
        <position position="1"/>
    </location>
</feature>
<dbReference type="SUPFAM" id="SSF57196">
    <property type="entry name" value="EGF/Laminin"/>
    <property type="match status" value="1"/>
</dbReference>
<dbReference type="AlphaFoldDB" id="A0A0V0RSJ0"/>
<dbReference type="Proteomes" id="UP000054630">
    <property type="component" value="Unassembled WGS sequence"/>
</dbReference>
<gene>
    <name evidence="6" type="primary">Crb2</name>
    <name evidence="6" type="ORF">T07_10351</name>
</gene>
<keyword evidence="7" id="KW-1185">Reference proteome</keyword>
<keyword evidence="1 4" id="KW-0245">EGF-like domain</keyword>
<accession>A0A0V0RSJ0</accession>
<protein>
    <submittedName>
        <fullName evidence="6">Uncharacterized protein-like protein 2</fullName>
    </submittedName>
</protein>
<feature type="domain" description="EGF-like" evidence="5">
    <location>
        <begin position="263"/>
        <end position="299"/>
    </location>
</feature>
<dbReference type="OrthoDB" id="430340at2759"/>
<evidence type="ECO:0000256" key="4">
    <source>
        <dbReference type="PROSITE-ProRule" id="PRU00076"/>
    </source>
</evidence>
<reference evidence="6 7" key="1">
    <citation type="submission" date="2015-01" db="EMBL/GenBank/DDBJ databases">
        <title>Evolution of Trichinella species and genotypes.</title>
        <authorList>
            <person name="Korhonen P.K."/>
            <person name="Edoardo P."/>
            <person name="Giuseppe L.R."/>
            <person name="Gasser R.B."/>
        </authorList>
    </citation>
    <scope>NUCLEOTIDE SEQUENCE [LARGE SCALE GENOMIC DNA]</scope>
    <source>
        <strain evidence="6">ISS37</strain>
    </source>
</reference>
<sequence length="357" mass="41277">LHSVIVSLKTANELEYLFNEYSTFDGQVLRNFSFYKKSLQMYNCMFKLCNVLCPSFNESGNLLRKLGKFPYCLVEVETDKIETEFEPINSFERYCNKNYFSHIEWQRDVFIDPYSHLRRKSATYYMGYKAFDVDINSLTITAISGGILRVDYLHWDSRMSNESSVTFKDIIETTKYYQGIPEQLCLVGLSKDLSKNKHTQYGILWERCTIRQTDVFYCKAQPLKDKNIIIHADHSHSENDSDYVSDEGYPCKTGYSGKYCQIEVDSCLIKGCSENGLCFAGNDKAYCKCFSGTEGQHCESTVDVCSNVNCNNRGTCEVKNFFPVCNCTDKMYEGAFCERRVSNKHLFEEVNIMNFQS</sequence>
<dbReference type="SMART" id="SM00181">
    <property type="entry name" value="EGF"/>
    <property type="match status" value="2"/>
</dbReference>
<keyword evidence="3 4" id="KW-1015">Disulfide bond</keyword>
<name>A0A0V0RSJ0_9BILA</name>
<dbReference type="InterPro" id="IPR051022">
    <property type="entry name" value="Notch_Cell-Fate_Det"/>
</dbReference>
<keyword evidence="2" id="KW-0677">Repeat</keyword>
<feature type="disulfide bond" evidence="4">
    <location>
        <begin position="289"/>
        <end position="298"/>
    </location>
</feature>
<feature type="non-terminal residue" evidence="6">
    <location>
        <position position="357"/>
    </location>
</feature>
<comment type="caution">
    <text evidence="6">The sequence shown here is derived from an EMBL/GenBank/DDBJ whole genome shotgun (WGS) entry which is preliminary data.</text>
</comment>
<proteinExistence type="predicted"/>
<evidence type="ECO:0000256" key="2">
    <source>
        <dbReference type="ARBA" id="ARBA00022737"/>
    </source>
</evidence>
<evidence type="ECO:0000259" key="5">
    <source>
        <dbReference type="PROSITE" id="PS50026"/>
    </source>
</evidence>
<evidence type="ECO:0000313" key="7">
    <source>
        <dbReference type="Proteomes" id="UP000054630"/>
    </source>
</evidence>
<dbReference type="GO" id="GO:0016020">
    <property type="term" value="C:membrane"/>
    <property type="evidence" value="ECO:0007669"/>
    <property type="project" value="UniProtKB-SubCell"/>
</dbReference>
<evidence type="ECO:0000313" key="6">
    <source>
        <dbReference type="EMBL" id="KRX17460.1"/>
    </source>
</evidence>
<comment type="caution">
    <text evidence="4">Lacks conserved residue(s) required for the propagation of feature annotation.</text>
</comment>
<dbReference type="PROSITE" id="PS50026">
    <property type="entry name" value="EGF_3"/>
    <property type="match status" value="2"/>
</dbReference>
<dbReference type="PANTHER" id="PTHR24049">
    <property type="entry name" value="CRUMBS FAMILY MEMBER"/>
    <property type="match status" value="1"/>
</dbReference>
<dbReference type="Gene3D" id="2.10.25.10">
    <property type="entry name" value="Laminin"/>
    <property type="match status" value="1"/>
</dbReference>
<dbReference type="STRING" id="6336.A0A0V0RSJ0"/>
<dbReference type="EMBL" id="JYDL01000087">
    <property type="protein sequence ID" value="KRX17460.1"/>
    <property type="molecule type" value="Genomic_DNA"/>
</dbReference>
<evidence type="ECO:0000256" key="1">
    <source>
        <dbReference type="ARBA" id="ARBA00022536"/>
    </source>
</evidence>
<organism evidence="6 7">
    <name type="scientific">Trichinella nelsoni</name>
    <dbReference type="NCBI Taxonomy" id="6336"/>
    <lineage>
        <taxon>Eukaryota</taxon>
        <taxon>Metazoa</taxon>
        <taxon>Ecdysozoa</taxon>
        <taxon>Nematoda</taxon>
        <taxon>Enoplea</taxon>
        <taxon>Dorylaimia</taxon>
        <taxon>Trichinellida</taxon>
        <taxon>Trichinellidae</taxon>
        <taxon>Trichinella</taxon>
    </lineage>
</organism>
<evidence type="ECO:0000256" key="3">
    <source>
        <dbReference type="ARBA" id="ARBA00023157"/>
    </source>
</evidence>
<feature type="domain" description="EGF-like" evidence="5">
    <location>
        <begin position="301"/>
        <end position="338"/>
    </location>
</feature>
<dbReference type="InterPro" id="IPR000742">
    <property type="entry name" value="EGF"/>
</dbReference>
<dbReference type="PROSITE" id="PS00022">
    <property type="entry name" value="EGF_1"/>
    <property type="match status" value="1"/>
</dbReference>